<dbReference type="InterPro" id="IPR014710">
    <property type="entry name" value="RmlC-like_jellyroll"/>
</dbReference>
<keyword evidence="3" id="KW-1185">Reference proteome</keyword>
<dbReference type="EMBL" id="CP063849">
    <property type="protein sequence ID" value="QOY87645.1"/>
    <property type="molecule type" value="Genomic_DNA"/>
</dbReference>
<accession>A0A7S7NQ23</accession>
<dbReference type="Gene3D" id="2.60.120.10">
    <property type="entry name" value="Jelly Rolls"/>
    <property type="match status" value="1"/>
</dbReference>
<name>A0A7S7NQ23_PALFE</name>
<dbReference type="CDD" id="cd07005">
    <property type="entry name" value="cupin_WbuC-like"/>
    <property type="match status" value="1"/>
</dbReference>
<proteinExistence type="predicted"/>
<dbReference type="KEGG" id="pfer:IRI77_33650"/>
<dbReference type="RefSeq" id="WP_194449312.1">
    <property type="nucleotide sequence ID" value="NZ_CP063849.1"/>
</dbReference>
<dbReference type="Proteomes" id="UP000593892">
    <property type="component" value="Chromosome"/>
</dbReference>
<feature type="domain" description="Cupin fold metalloprotein WbuC cupin" evidence="1">
    <location>
        <begin position="7"/>
        <end position="88"/>
    </location>
</feature>
<reference evidence="2 3" key="1">
    <citation type="submission" date="2020-10" db="EMBL/GenBank/DDBJ databases">
        <title>Complete genome sequence of Paludibaculum fermentans P105T, a facultatively anaerobic acidobacterium capable of dissimilatory Fe(III) reduction.</title>
        <authorList>
            <person name="Dedysh S.N."/>
            <person name="Beletsky A.V."/>
            <person name="Kulichevskaya I.S."/>
            <person name="Mardanov A.V."/>
            <person name="Ravin N.V."/>
        </authorList>
    </citation>
    <scope>NUCLEOTIDE SEQUENCE [LARGE SCALE GENOMIC DNA]</scope>
    <source>
        <strain evidence="2 3">P105</strain>
    </source>
</reference>
<dbReference type="NCBIfam" id="TIGR04366">
    <property type="entry name" value="cupin_WbuC"/>
    <property type="match status" value="1"/>
</dbReference>
<dbReference type="Pfam" id="PF19480">
    <property type="entry name" value="DUF6016"/>
    <property type="match status" value="1"/>
</dbReference>
<dbReference type="InterPro" id="IPR027565">
    <property type="entry name" value="Cupin_WbuC"/>
</dbReference>
<evidence type="ECO:0000313" key="2">
    <source>
        <dbReference type="EMBL" id="QOY87645.1"/>
    </source>
</evidence>
<dbReference type="SUPFAM" id="SSF51182">
    <property type="entry name" value="RmlC-like cupins"/>
    <property type="match status" value="1"/>
</dbReference>
<organism evidence="2 3">
    <name type="scientific">Paludibaculum fermentans</name>
    <dbReference type="NCBI Taxonomy" id="1473598"/>
    <lineage>
        <taxon>Bacteria</taxon>
        <taxon>Pseudomonadati</taxon>
        <taxon>Acidobacteriota</taxon>
        <taxon>Terriglobia</taxon>
        <taxon>Bryobacterales</taxon>
        <taxon>Bryobacteraceae</taxon>
        <taxon>Paludibaculum</taxon>
    </lineage>
</organism>
<sequence length="157" mass="17175">MADVQLITTDLIEALRVRAAAAPRLRINHNFHSGPADNPHRFLNVMMRGTYVQPHRHKIPAKAESWVLMNGSVRLFTFDEQGVVAGSWLLSAEGPGRGIDVAPGLWHTVCVASDWAAVYEVKPGPWDPATDKEFAPWAPAEGDPGAVNYLESLLSLP</sequence>
<protein>
    <submittedName>
        <fullName evidence="2">WbuC family cupin fold metalloprotein</fullName>
    </submittedName>
</protein>
<dbReference type="AlphaFoldDB" id="A0A7S7NQ23"/>
<gene>
    <name evidence="2" type="ORF">IRI77_33650</name>
</gene>
<dbReference type="InterPro" id="IPR046058">
    <property type="entry name" value="WbuC_cupin"/>
</dbReference>
<dbReference type="InterPro" id="IPR011051">
    <property type="entry name" value="RmlC_Cupin_sf"/>
</dbReference>
<evidence type="ECO:0000259" key="1">
    <source>
        <dbReference type="Pfam" id="PF19480"/>
    </source>
</evidence>
<evidence type="ECO:0000313" key="3">
    <source>
        <dbReference type="Proteomes" id="UP000593892"/>
    </source>
</evidence>